<feature type="compositionally biased region" description="Basic residues" evidence="1">
    <location>
        <begin position="93"/>
        <end position="102"/>
    </location>
</feature>
<dbReference type="AlphaFoldDB" id="A0A6J4R795"/>
<feature type="non-terminal residue" evidence="2">
    <location>
        <position position="1"/>
    </location>
</feature>
<feature type="compositionally biased region" description="Basic residues" evidence="1">
    <location>
        <begin position="136"/>
        <end position="149"/>
    </location>
</feature>
<feature type="non-terminal residue" evidence="2">
    <location>
        <position position="334"/>
    </location>
</feature>
<reference evidence="2" key="1">
    <citation type="submission" date="2020-02" db="EMBL/GenBank/DDBJ databases">
        <authorList>
            <person name="Meier V. D."/>
        </authorList>
    </citation>
    <scope>NUCLEOTIDE SEQUENCE</scope>
    <source>
        <strain evidence="2">AVDCRST_MAG13</strain>
    </source>
</reference>
<dbReference type="GO" id="GO:0047580">
    <property type="term" value="F:4-hydroxyproline epimerase activity"/>
    <property type="evidence" value="ECO:0007669"/>
    <property type="project" value="UniProtKB-EC"/>
</dbReference>
<dbReference type="EC" id="5.1.1.8" evidence="2"/>
<feature type="compositionally biased region" description="Basic and acidic residues" evidence="1">
    <location>
        <begin position="158"/>
        <end position="167"/>
    </location>
</feature>
<protein>
    <submittedName>
        <fullName evidence="2">4-hydroxyproline epimerase</fullName>
        <ecNumber evidence="2">5.1.1.8</ecNumber>
    </submittedName>
</protein>
<dbReference type="EMBL" id="CADCVO010000007">
    <property type="protein sequence ID" value="CAA9466090.1"/>
    <property type="molecule type" value="Genomic_DNA"/>
</dbReference>
<sequence length="334" mass="35611">ERPARLPGGRLPHGGDADARGHGRGGPHPGRDDARAQAPLRGAHGRPAAAAHAGAARARRDERRDPAAADAARRRLGRALHRGLGLPADVRARHDRRGHRARGGGARGGVRARDDDPPGHPGRPGRGPGRGTGRPGARRHAAQRPRVPARPRPGGRGPGDRAADLRHGLRRQLLRAPAGGGRRGQRRSRARGGAHRPRPGDHGRHRRHRPARPPRGPADLGLPPRRLPPPRRRARLGRCGDLHPPGLAGPLALRDGDLGPARAAPRPRGAGPRPPVRQPLRHRDGVHGRRGGGDDGGRPPGDRARDHRPRVDHGARGVRPAARRPLSRRLPPGM</sequence>
<feature type="compositionally biased region" description="Basic and acidic residues" evidence="1">
    <location>
        <begin position="281"/>
        <end position="315"/>
    </location>
</feature>
<feature type="compositionally biased region" description="Low complexity" evidence="1">
    <location>
        <begin position="38"/>
        <end position="56"/>
    </location>
</feature>
<accession>A0A6J4R795</accession>
<feature type="compositionally biased region" description="Basic residues" evidence="1">
    <location>
        <begin position="183"/>
        <end position="212"/>
    </location>
</feature>
<feature type="compositionally biased region" description="Gly residues" evidence="1">
    <location>
        <begin position="122"/>
        <end position="134"/>
    </location>
</feature>
<organism evidence="2">
    <name type="scientific">uncultured Solirubrobacteraceae bacterium</name>
    <dbReference type="NCBI Taxonomy" id="1162706"/>
    <lineage>
        <taxon>Bacteria</taxon>
        <taxon>Bacillati</taxon>
        <taxon>Actinomycetota</taxon>
        <taxon>Thermoleophilia</taxon>
        <taxon>Solirubrobacterales</taxon>
        <taxon>Solirubrobacteraceae</taxon>
        <taxon>environmental samples</taxon>
    </lineage>
</organism>
<feature type="compositionally biased region" description="Basic and acidic residues" evidence="1">
    <location>
        <begin position="58"/>
        <end position="73"/>
    </location>
</feature>
<keyword evidence="2" id="KW-0413">Isomerase</keyword>
<evidence type="ECO:0000313" key="2">
    <source>
        <dbReference type="EMBL" id="CAA9466090.1"/>
    </source>
</evidence>
<feature type="region of interest" description="Disordered" evidence="1">
    <location>
        <begin position="1"/>
        <end position="334"/>
    </location>
</feature>
<feature type="compositionally biased region" description="Low complexity" evidence="1">
    <location>
        <begin position="237"/>
        <end position="271"/>
    </location>
</feature>
<evidence type="ECO:0000256" key="1">
    <source>
        <dbReference type="SAM" id="MobiDB-lite"/>
    </source>
</evidence>
<name>A0A6J4R795_9ACTN</name>
<proteinExistence type="predicted"/>
<gene>
    <name evidence="2" type="ORF">AVDCRST_MAG13-51</name>
</gene>